<evidence type="ECO:0000256" key="1">
    <source>
        <dbReference type="SAM" id="Phobius"/>
    </source>
</evidence>
<keyword evidence="1" id="KW-0472">Membrane</keyword>
<reference evidence="2 3" key="1">
    <citation type="submission" date="2019-10" db="EMBL/GenBank/DDBJ databases">
        <title>Streptomyces smaragdinus sp. nov. and Streptomyces fabii sp. nov., isolated from the gut of fungus growing-termite Macrotermes natalensis.</title>
        <authorList>
            <person name="Schwitalla J."/>
            <person name="Benndorf R."/>
            <person name="Martin K."/>
            <person name="De Beer W."/>
            <person name="Kaster A.-K."/>
            <person name="Vollmers J."/>
            <person name="Poulsen M."/>
            <person name="Beemelmanns C."/>
        </authorList>
    </citation>
    <scope>NUCLEOTIDE SEQUENCE [LARGE SCALE GENOMIC DNA]</scope>
    <source>
        <strain evidence="2 3">RB5</strain>
    </source>
</reference>
<dbReference type="Proteomes" id="UP000466345">
    <property type="component" value="Unassembled WGS sequence"/>
</dbReference>
<feature type="transmembrane region" description="Helical" evidence="1">
    <location>
        <begin position="387"/>
        <end position="411"/>
    </location>
</feature>
<feature type="transmembrane region" description="Helical" evidence="1">
    <location>
        <begin position="327"/>
        <end position="345"/>
    </location>
</feature>
<feature type="transmembrane region" description="Helical" evidence="1">
    <location>
        <begin position="56"/>
        <end position="75"/>
    </location>
</feature>
<evidence type="ECO:0000313" key="3">
    <source>
        <dbReference type="Proteomes" id="UP000466345"/>
    </source>
</evidence>
<keyword evidence="1" id="KW-1133">Transmembrane helix</keyword>
<feature type="transmembrane region" description="Helical" evidence="1">
    <location>
        <begin position="431"/>
        <end position="449"/>
    </location>
</feature>
<dbReference type="AlphaFoldDB" id="A0A7K0CHQ7"/>
<gene>
    <name evidence="2" type="ORF">SRB5_31470</name>
</gene>
<dbReference type="EMBL" id="WEGJ01000010">
    <property type="protein sequence ID" value="MQY13007.1"/>
    <property type="molecule type" value="Genomic_DNA"/>
</dbReference>
<keyword evidence="1" id="KW-0812">Transmembrane</keyword>
<comment type="caution">
    <text evidence="2">The sequence shown here is derived from an EMBL/GenBank/DDBJ whole genome shotgun (WGS) entry which is preliminary data.</text>
</comment>
<accession>A0A7K0CHQ7</accession>
<name>A0A7K0CHQ7_9ACTN</name>
<feature type="transmembrane region" description="Helical" evidence="1">
    <location>
        <begin position="23"/>
        <end position="44"/>
    </location>
</feature>
<evidence type="ECO:0000313" key="2">
    <source>
        <dbReference type="EMBL" id="MQY13007.1"/>
    </source>
</evidence>
<organism evidence="2 3">
    <name type="scientific">Streptomyces smaragdinus</name>
    <dbReference type="NCBI Taxonomy" id="2585196"/>
    <lineage>
        <taxon>Bacteria</taxon>
        <taxon>Bacillati</taxon>
        <taxon>Actinomycetota</taxon>
        <taxon>Actinomycetes</taxon>
        <taxon>Kitasatosporales</taxon>
        <taxon>Streptomycetaceae</taxon>
        <taxon>Streptomyces</taxon>
    </lineage>
</organism>
<sequence>MGRVDRNTATKQPLPSWTRTARIVEWVILAVAVAAFVVALVVYFRHNEGEGPLQGWAWVAATGALALLALILVTVRPLSLVRWRMVLSSVLASLVLAGGTVFTWTLISKNDAEVLSAGTLVNSPREAAEFLRHEDGDNGRQQIPVGVFVQQLSFDGPSAVKVSGYVWQRLPKGFPESMQGVVLPDAEDSYASKEVYRDVHRDGTTTVGWYFNARLAQGFDYERYPFDRQSVQLRLWSSDRADDSMTLVPDFRSYPPWDVQKVYGVDPGVVFPGWQPTFTSWSYQHVDYHTTLGGNTRPYAHSPPVPPDLYFNLGVAREWQAPLLSSLTRWLIVAFIIFLALFVYSKDKGELRPNLGFSTWAVITFSVSMLLVIVVDQTSVRQYTGTAMAYVEWFALALYVVIMMVALNAVLLTSRVKAPGLEWQDNRIAKLAYWPLLFAMVFAATLYVFSPRW</sequence>
<protein>
    <submittedName>
        <fullName evidence="2">Uncharacterized protein</fullName>
    </submittedName>
</protein>
<feature type="transmembrane region" description="Helical" evidence="1">
    <location>
        <begin position="357"/>
        <end position="375"/>
    </location>
</feature>
<proteinExistence type="predicted"/>
<keyword evidence="3" id="KW-1185">Reference proteome</keyword>
<feature type="transmembrane region" description="Helical" evidence="1">
    <location>
        <begin position="87"/>
        <end position="107"/>
    </location>
</feature>